<dbReference type="EnsemblMetazoa" id="XM_030982469">
    <property type="protein sequence ID" value="XP_030838329"/>
    <property type="gene ID" value="LOC115922796"/>
</dbReference>
<dbReference type="InterPro" id="IPR045232">
    <property type="entry name" value="FAM234"/>
</dbReference>
<dbReference type="GO" id="GO:0016020">
    <property type="term" value="C:membrane"/>
    <property type="evidence" value="ECO:0007669"/>
    <property type="project" value="UniProtKB-SubCell"/>
</dbReference>
<dbReference type="Gene3D" id="2.130.10.10">
    <property type="entry name" value="YVTN repeat-like/Quinoprotein amine dehydrogenase"/>
    <property type="match status" value="1"/>
</dbReference>
<dbReference type="KEGG" id="spu:115922796"/>
<evidence type="ECO:0000256" key="4">
    <source>
        <dbReference type="ARBA" id="ARBA00023136"/>
    </source>
</evidence>
<dbReference type="PANTHER" id="PTHR21419:SF30">
    <property type="entry name" value="IG-LIKE DOMAIN-CONTAINING PROTEIN"/>
    <property type="match status" value="1"/>
</dbReference>
<reference evidence="9" key="1">
    <citation type="submission" date="2015-02" db="EMBL/GenBank/DDBJ databases">
        <title>Genome sequencing for Strongylocentrotus purpuratus.</title>
        <authorList>
            <person name="Murali S."/>
            <person name="Liu Y."/>
            <person name="Vee V."/>
            <person name="English A."/>
            <person name="Wang M."/>
            <person name="Skinner E."/>
            <person name="Han Y."/>
            <person name="Muzny D.M."/>
            <person name="Worley K.C."/>
            <person name="Gibbs R.A."/>
        </authorList>
    </citation>
    <scope>NUCLEOTIDE SEQUENCE</scope>
</reference>
<name>A0A7M7NLE3_STRPU</name>
<evidence type="ECO:0000313" key="9">
    <source>
        <dbReference type="Proteomes" id="UP000007110"/>
    </source>
</evidence>
<dbReference type="Proteomes" id="UP000007110">
    <property type="component" value="Unassembled WGS sequence"/>
</dbReference>
<dbReference type="Pfam" id="PF23727">
    <property type="entry name" value="Beta-prop_FAM234A_B"/>
    <property type="match status" value="1"/>
</dbReference>
<keyword evidence="9" id="KW-1185">Reference proteome</keyword>
<dbReference type="SUPFAM" id="SSF69318">
    <property type="entry name" value="Integrin alpha N-terminal domain"/>
    <property type="match status" value="1"/>
</dbReference>
<feature type="domain" description="FAM234A/B beta-propeller" evidence="7">
    <location>
        <begin position="218"/>
        <end position="635"/>
    </location>
</feature>
<evidence type="ECO:0000256" key="6">
    <source>
        <dbReference type="SAM" id="Phobius"/>
    </source>
</evidence>
<dbReference type="FunCoup" id="A0A7M7NLE3">
    <property type="interactions" value="425"/>
</dbReference>
<proteinExistence type="predicted"/>
<evidence type="ECO:0000256" key="3">
    <source>
        <dbReference type="ARBA" id="ARBA00022989"/>
    </source>
</evidence>
<comment type="subcellular location">
    <subcellularLocation>
        <location evidence="1">Membrane</location>
        <topology evidence="1">Single-pass membrane protein</topology>
    </subcellularLocation>
</comment>
<dbReference type="GeneID" id="115922796"/>
<feature type="region of interest" description="Disordered" evidence="5">
    <location>
        <begin position="1"/>
        <end position="82"/>
    </location>
</feature>
<keyword evidence="2 6" id="KW-0812">Transmembrane</keyword>
<feature type="compositionally biased region" description="Low complexity" evidence="5">
    <location>
        <begin position="733"/>
        <end position="750"/>
    </location>
</feature>
<dbReference type="InParanoid" id="A0A7M7NLE3"/>
<evidence type="ECO:0000313" key="8">
    <source>
        <dbReference type="EnsemblMetazoa" id="XP_030838329"/>
    </source>
</evidence>
<sequence length="875" mass="95227">MESKGGNMEGDLNKDSRPDEEIKLSIGESKNKEEVTNMEGPDKNDNVTIVLDHSESELKQEKDRKDKEHIEESNHVKDHHDAANGDIEMKFVLDNKHLHTALSIPGSRPGTPNTARKRKNRHLEEMNMAEMISLSGVESMCTISNYDGMSTRGFDDDEEGGEEEEEVDKGIGVHHVLSVLLAMMSVAIVLLLYFLVPCPMEPENWSVQMEGIVSSSPVRLLDVNRDGMDDVIFGFSIGKSTDPPEVKAQLCENLNLSSSCSGGVIAMSGWRGEVLWRLDMNHTNINSLVCNQLDVNKDGQLDCLAAGRDGLLMAINTKTGAILWEADPSVTVPAWTYSQPQTLPEDLDDDGVLDLVVSHGVNYENISEGAQGGDELGRLLLLSGKTGQSLGTYLEMLDGHASVSPPIVFQASDDQDDTPYIVFGSGTASGTVSPGSMWMVSLERLLCHVTGSDCITHSTPSGEQQETIRTGVSSIDDHVIELVRGNGDGFILPAIVVDMTMDGVNDLIIISHDALVTAINGSSFKPLWSIQLDVDSEYRPYSVSAPGHFNDDEIPDLMVQLGPHQSASNTSHANKIVILDGVTGGELWHTLTESSFENQPRDSRPSPLSLRARGEKDAFTFWIEHHPIKEVGTTTQSNIDGCSDLISKYPTLNLVMMDRDMAMDPPSLLSIRPYKPIRTTPSSQPSSDITTSQPISIGASSHMTSPPVPEASSPTVVDVTPLLSDLTASSSIPLNASSSSLSSSSTSSPQRLRRSSSEDCMMMEPILESTGIIGDFDDDDSLELIVAFNTMPTYLGSPASPTNQPQAYLTIQRVSLEQALDQNRRIKLVLADSFLSPSIENSTVSGNIFDHFDLLETKFQTWLGYLGTKADGRYT</sequence>
<feature type="region of interest" description="Disordered" evidence="5">
    <location>
        <begin position="733"/>
        <end position="759"/>
    </location>
</feature>
<evidence type="ECO:0000259" key="7">
    <source>
        <dbReference type="Pfam" id="PF23727"/>
    </source>
</evidence>
<evidence type="ECO:0000256" key="5">
    <source>
        <dbReference type="SAM" id="MobiDB-lite"/>
    </source>
</evidence>
<evidence type="ECO:0000256" key="2">
    <source>
        <dbReference type="ARBA" id="ARBA00022692"/>
    </source>
</evidence>
<feature type="compositionally biased region" description="Basic and acidic residues" evidence="5">
    <location>
        <begin position="52"/>
        <end position="82"/>
    </location>
</feature>
<protein>
    <recommendedName>
        <fullName evidence="7">FAM234A/B beta-propeller domain-containing protein</fullName>
    </recommendedName>
</protein>
<dbReference type="InterPro" id="IPR055409">
    <property type="entry name" value="Beta-prop_FAM234A_B"/>
</dbReference>
<evidence type="ECO:0000256" key="1">
    <source>
        <dbReference type="ARBA" id="ARBA00004167"/>
    </source>
</evidence>
<dbReference type="InterPro" id="IPR028994">
    <property type="entry name" value="Integrin_alpha_N"/>
</dbReference>
<feature type="compositionally biased region" description="Basic and acidic residues" evidence="5">
    <location>
        <begin position="11"/>
        <end position="45"/>
    </location>
</feature>
<keyword evidence="3 6" id="KW-1133">Transmembrane helix</keyword>
<dbReference type="OrthoDB" id="567787at2759"/>
<feature type="compositionally biased region" description="Polar residues" evidence="5">
    <location>
        <begin position="679"/>
        <end position="704"/>
    </location>
</feature>
<dbReference type="PANTHER" id="PTHR21419">
    <property type="match status" value="1"/>
</dbReference>
<reference evidence="8" key="2">
    <citation type="submission" date="2021-01" db="UniProtKB">
        <authorList>
            <consortium name="EnsemblMetazoa"/>
        </authorList>
    </citation>
    <scope>IDENTIFICATION</scope>
</reference>
<dbReference type="AlphaFoldDB" id="A0A7M7NLE3"/>
<feature type="transmembrane region" description="Helical" evidence="6">
    <location>
        <begin position="176"/>
        <end position="196"/>
    </location>
</feature>
<organism evidence="8 9">
    <name type="scientific">Strongylocentrotus purpuratus</name>
    <name type="common">Purple sea urchin</name>
    <dbReference type="NCBI Taxonomy" id="7668"/>
    <lineage>
        <taxon>Eukaryota</taxon>
        <taxon>Metazoa</taxon>
        <taxon>Echinodermata</taxon>
        <taxon>Eleutherozoa</taxon>
        <taxon>Echinozoa</taxon>
        <taxon>Echinoidea</taxon>
        <taxon>Euechinoidea</taxon>
        <taxon>Echinacea</taxon>
        <taxon>Camarodonta</taxon>
        <taxon>Echinidea</taxon>
        <taxon>Strongylocentrotidae</taxon>
        <taxon>Strongylocentrotus</taxon>
    </lineage>
</organism>
<feature type="region of interest" description="Disordered" evidence="5">
    <location>
        <begin position="667"/>
        <end position="715"/>
    </location>
</feature>
<accession>A0A7M7NLE3</accession>
<dbReference type="InterPro" id="IPR015943">
    <property type="entry name" value="WD40/YVTN_repeat-like_dom_sf"/>
</dbReference>
<dbReference type="RefSeq" id="XP_030838329.1">
    <property type="nucleotide sequence ID" value="XM_030982469.1"/>
</dbReference>
<keyword evidence="4 6" id="KW-0472">Membrane</keyword>